<reference evidence="8" key="1">
    <citation type="journal article" date="2019" name="Int. J. Syst. Evol. Microbiol.">
        <title>The Global Catalogue of Microorganisms (GCM) 10K type strain sequencing project: providing services to taxonomists for standard genome sequencing and annotation.</title>
        <authorList>
            <consortium name="The Broad Institute Genomics Platform"/>
            <consortium name="The Broad Institute Genome Sequencing Center for Infectious Disease"/>
            <person name="Wu L."/>
            <person name="Ma J."/>
        </authorList>
    </citation>
    <scope>NUCLEOTIDE SEQUENCE [LARGE SCALE GENOMIC DNA]</scope>
    <source>
        <strain evidence="8">CGMCC 1.12376</strain>
    </source>
</reference>
<accession>A0ABW4HKR5</accession>
<comment type="similarity">
    <text evidence="2">Belongs to the FPP/GGPP synthase family.</text>
</comment>
<dbReference type="SUPFAM" id="SSF48576">
    <property type="entry name" value="Terpenoid synthases"/>
    <property type="match status" value="1"/>
</dbReference>
<keyword evidence="5" id="KW-0460">Magnesium</keyword>
<gene>
    <name evidence="7" type="ORF">ACFSBH_00720</name>
</gene>
<organism evidence="7 8">
    <name type="scientific">Oceanobacillus luteolus</name>
    <dbReference type="NCBI Taxonomy" id="1274358"/>
    <lineage>
        <taxon>Bacteria</taxon>
        <taxon>Bacillati</taxon>
        <taxon>Bacillota</taxon>
        <taxon>Bacilli</taxon>
        <taxon>Bacillales</taxon>
        <taxon>Bacillaceae</taxon>
        <taxon>Oceanobacillus</taxon>
    </lineage>
</organism>
<dbReference type="Pfam" id="PF00348">
    <property type="entry name" value="polyprenyl_synt"/>
    <property type="match status" value="1"/>
</dbReference>
<dbReference type="RefSeq" id="WP_379595573.1">
    <property type="nucleotide sequence ID" value="NZ_JBHUDE010000005.1"/>
</dbReference>
<keyword evidence="8" id="KW-1185">Reference proteome</keyword>
<evidence type="ECO:0000313" key="8">
    <source>
        <dbReference type="Proteomes" id="UP001597221"/>
    </source>
</evidence>
<protein>
    <submittedName>
        <fullName evidence="7">Polyprenyl synthetase family protein</fullName>
        <ecNumber evidence="7">2.5.1.-</ecNumber>
    </submittedName>
</protein>
<comment type="caution">
    <text evidence="7">The sequence shown here is derived from an EMBL/GenBank/DDBJ whole genome shotgun (WGS) entry which is preliminary data.</text>
</comment>
<dbReference type="PANTHER" id="PTHR43281">
    <property type="entry name" value="FARNESYL DIPHOSPHATE SYNTHASE"/>
    <property type="match status" value="1"/>
</dbReference>
<dbReference type="Proteomes" id="UP001597221">
    <property type="component" value="Unassembled WGS sequence"/>
</dbReference>
<dbReference type="InterPro" id="IPR033749">
    <property type="entry name" value="Polyprenyl_synt_CS"/>
</dbReference>
<dbReference type="SFLD" id="SFLDG01017">
    <property type="entry name" value="Polyprenyl_Transferase_Like"/>
    <property type="match status" value="1"/>
</dbReference>
<name>A0ABW4HKR5_9BACI</name>
<evidence type="ECO:0000256" key="3">
    <source>
        <dbReference type="ARBA" id="ARBA00022679"/>
    </source>
</evidence>
<keyword evidence="3 7" id="KW-0808">Transferase</keyword>
<dbReference type="EC" id="2.5.1.-" evidence="7"/>
<comment type="cofactor">
    <cofactor evidence="1">
        <name>Mg(2+)</name>
        <dbReference type="ChEBI" id="CHEBI:18420"/>
    </cofactor>
</comment>
<dbReference type="PANTHER" id="PTHR43281:SF1">
    <property type="entry name" value="FARNESYL DIPHOSPHATE SYNTHASE"/>
    <property type="match status" value="1"/>
</dbReference>
<sequence>MDKEWSKKREESYQVQEKRAMEYFSELSHGVAAKTYASTLLEDLKIWEKQHVGKHSAVDFLMKRKNKPSRKNYHRYIKWLDGTKQLERFLDRSVAYIFIRDLGKSLTEADSGEKLERTKAFFKNILISDKNELFRMESLFRLAQKEGIESSFIWLIEKVKNIQQVIPDGLDASEARRKLLKLIAGVLMHQLDHLPKDVTPDERREALDESIRLGYAYGLTYPFIDDLLDSDLLTAVEKKQYSAFIRSTLVTGEVPDMTQWTGSHPDFIGFIHTELKAGFEYIKEKQPEALRNRFFEEAYVFFEAQERDRLKTLDNPHYRNEEIFVPIILKSAFSRLIVRSIIGAPVDDGFHDRTFYYGIYNQLADDFTDMFMDLEAGAVTPYTYYLTYHEKRKDLLNPFELYWTVVTYLLHHVYDSDDVVREVMVSRAINSQQRFKKRIGDSSYEDLMAVIKPGEEDFWNHLQRLIQKAEDVDFLDKLIRDHMIANYGQEEEERDEFLAKIEELRIAINEFISVEDIPNATGLSANLEVPLAKAANYSLESGGKRLRPILTWFMGVEEFDLKEEALVPVLKSLEYMHTASLIFDDLPAQDNAEFRRGRPTLHEVYHTAMAEITGLYLTQKAVYEQTTLEAFDAKLVLKLIQYSSSTITEMCKGQLMDLESKNKQLTLEHLEAICFYKTGLAFEASLVMPAILAGKDATEIATLKKYAYHAGIAFQIKDDLLDAESDEALLGKPTGQDIENETSTFVTVLGLEQAKIAMWEHYTLAAETLKQIKQRTNFLRHFLQYIVNRDS</sequence>
<dbReference type="CDD" id="cd00685">
    <property type="entry name" value="Trans_IPPS_HT"/>
    <property type="match status" value="1"/>
</dbReference>
<evidence type="ECO:0000256" key="6">
    <source>
        <dbReference type="ARBA" id="ARBA00023229"/>
    </source>
</evidence>
<dbReference type="Gene3D" id="1.10.600.10">
    <property type="entry name" value="Farnesyl Diphosphate Synthase"/>
    <property type="match status" value="1"/>
</dbReference>
<evidence type="ECO:0000256" key="2">
    <source>
        <dbReference type="ARBA" id="ARBA00006706"/>
    </source>
</evidence>
<dbReference type="InterPro" id="IPR000092">
    <property type="entry name" value="Polyprenyl_synt"/>
</dbReference>
<dbReference type="PROSITE" id="PS00723">
    <property type="entry name" value="POLYPRENYL_SYNTHASE_1"/>
    <property type="match status" value="1"/>
</dbReference>
<evidence type="ECO:0000256" key="4">
    <source>
        <dbReference type="ARBA" id="ARBA00022723"/>
    </source>
</evidence>
<dbReference type="SFLD" id="SFLDS00005">
    <property type="entry name" value="Isoprenoid_Synthase_Type_I"/>
    <property type="match status" value="1"/>
</dbReference>
<dbReference type="EMBL" id="JBHUDE010000005">
    <property type="protein sequence ID" value="MFD1606193.1"/>
    <property type="molecule type" value="Genomic_DNA"/>
</dbReference>
<dbReference type="GO" id="GO:0016740">
    <property type="term" value="F:transferase activity"/>
    <property type="evidence" value="ECO:0007669"/>
    <property type="project" value="UniProtKB-KW"/>
</dbReference>
<evidence type="ECO:0000313" key="7">
    <source>
        <dbReference type="EMBL" id="MFD1606193.1"/>
    </source>
</evidence>
<keyword evidence="4" id="KW-0479">Metal-binding</keyword>
<evidence type="ECO:0000256" key="1">
    <source>
        <dbReference type="ARBA" id="ARBA00001946"/>
    </source>
</evidence>
<dbReference type="InterPro" id="IPR008949">
    <property type="entry name" value="Isoprenoid_synthase_dom_sf"/>
</dbReference>
<proteinExistence type="inferred from homology"/>
<evidence type="ECO:0000256" key="5">
    <source>
        <dbReference type="ARBA" id="ARBA00022842"/>
    </source>
</evidence>
<keyword evidence="6" id="KW-0414">Isoprene biosynthesis</keyword>